<comment type="caution">
    <text evidence="1">The sequence shown here is derived from an EMBL/GenBank/DDBJ whole genome shotgun (WGS) entry which is preliminary data.</text>
</comment>
<dbReference type="Proteomes" id="UP001059596">
    <property type="component" value="Chromosome 3R"/>
</dbReference>
<protein>
    <submittedName>
        <fullName evidence="1">Uncharacterized protein</fullName>
    </submittedName>
</protein>
<keyword evidence="2" id="KW-1185">Reference proteome</keyword>
<proteinExistence type="predicted"/>
<feature type="non-terminal residue" evidence="1">
    <location>
        <position position="49"/>
    </location>
</feature>
<reference evidence="1" key="1">
    <citation type="journal article" date="2023" name="Genome Biol. Evol.">
        <title>Long-read-based Genome Assembly of Drosophila gunungcola Reveals Fewer Chemosensory Genes in Flower-breeding Species.</title>
        <authorList>
            <person name="Negi A."/>
            <person name="Liao B.Y."/>
            <person name="Yeh S.D."/>
        </authorList>
    </citation>
    <scope>NUCLEOTIDE SEQUENCE</scope>
    <source>
        <strain evidence="1">Sukarami</strain>
    </source>
</reference>
<gene>
    <name evidence="1" type="ORF">M5D96_000970</name>
</gene>
<organism evidence="1 2">
    <name type="scientific">Drosophila gunungcola</name>
    <name type="common">fruit fly</name>
    <dbReference type="NCBI Taxonomy" id="103775"/>
    <lineage>
        <taxon>Eukaryota</taxon>
        <taxon>Metazoa</taxon>
        <taxon>Ecdysozoa</taxon>
        <taxon>Arthropoda</taxon>
        <taxon>Hexapoda</taxon>
        <taxon>Insecta</taxon>
        <taxon>Pterygota</taxon>
        <taxon>Neoptera</taxon>
        <taxon>Endopterygota</taxon>
        <taxon>Diptera</taxon>
        <taxon>Brachycera</taxon>
        <taxon>Muscomorpha</taxon>
        <taxon>Ephydroidea</taxon>
        <taxon>Drosophilidae</taxon>
        <taxon>Drosophila</taxon>
        <taxon>Sophophora</taxon>
    </lineage>
</organism>
<dbReference type="EMBL" id="JAMKOV010000001">
    <property type="protein sequence ID" value="KAI8044798.1"/>
    <property type="molecule type" value="Genomic_DNA"/>
</dbReference>
<accession>A0A9P9YXX2</accession>
<name>A0A9P9YXX2_9MUSC</name>
<sequence length="49" mass="5743">FSIFLCKLSFHRSCGFCVSNILLKIAVRFQTKLRFQTTLSSRAYQVQRV</sequence>
<evidence type="ECO:0000313" key="1">
    <source>
        <dbReference type="EMBL" id="KAI8044798.1"/>
    </source>
</evidence>
<evidence type="ECO:0000313" key="2">
    <source>
        <dbReference type="Proteomes" id="UP001059596"/>
    </source>
</evidence>
<dbReference type="AlphaFoldDB" id="A0A9P9YXX2"/>